<gene>
    <name evidence="2" type="ORF">ASTO00021_LOCUS13651</name>
</gene>
<reference evidence="2" key="1">
    <citation type="submission" date="2021-01" db="EMBL/GenBank/DDBJ databases">
        <authorList>
            <person name="Corre E."/>
            <person name="Pelletier E."/>
            <person name="Niang G."/>
            <person name="Scheremetjew M."/>
            <person name="Finn R."/>
            <person name="Kale V."/>
            <person name="Holt S."/>
            <person name="Cochrane G."/>
            <person name="Meng A."/>
            <person name="Brown T."/>
            <person name="Cohen L."/>
        </authorList>
    </citation>
    <scope>NUCLEOTIDE SEQUENCE</scope>
    <source>
        <strain evidence="2">GSBS06</strain>
    </source>
</reference>
<dbReference type="GO" id="GO:0004864">
    <property type="term" value="F:protein phosphatase inhibitor activity"/>
    <property type="evidence" value="ECO:0007669"/>
    <property type="project" value="InterPro"/>
</dbReference>
<evidence type="ECO:0000313" key="2">
    <source>
        <dbReference type="EMBL" id="CAE0443589.1"/>
    </source>
</evidence>
<name>A0A7S3V0F4_9STRA</name>
<sequence>MKSGNASSKSAASTADVHKNVKPILRTTKTEDKKCEQKPKLSIRFDEEVIAEHDKLRGTRQKIDEPKTPYRRGSFDEEYGDIPEAIANAQPKESTTSPRDPESNHVQLGNAAMVDFAGALSSR</sequence>
<dbReference type="GO" id="GO:0009966">
    <property type="term" value="P:regulation of signal transduction"/>
    <property type="evidence" value="ECO:0007669"/>
    <property type="project" value="InterPro"/>
</dbReference>
<evidence type="ECO:0000256" key="1">
    <source>
        <dbReference type="SAM" id="MobiDB-lite"/>
    </source>
</evidence>
<dbReference type="AlphaFoldDB" id="A0A7S3V0F4"/>
<organism evidence="2">
    <name type="scientific">Aplanochytrium stocchinoi</name>
    <dbReference type="NCBI Taxonomy" id="215587"/>
    <lineage>
        <taxon>Eukaryota</taxon>
        <taxon>Sar</taxon>
        <taxon>Stramenopiles</taxon>
        <taxon>Bigyra</taxon>
        <taxon>Labyrinthulomycetes</taxon>
        <taxon>Thraustochytrida</taxon>
        <taxon>Thraustochytriidae</taxon>
        <taxon>Aplanochytrium</taxon>
    </lineage>
</organism>
<feature type="region of interest" description="Disordered" evidence="1">
    <location>
        <begin position="1"/>
        <end position="38"/>
    </location>
</feature>
<feature type="compositionally biased region" description="Basic and acidic residues" evidence="1">
    <location>
        <begin position="28"/>
        <end position="38"/>
    </location>
</feature>
<accession>A0A7S3V0F4</accession>
<dbReference type="EMBL" id="HBIN01017883">
    <property type="protein sequence ID" value="CAE0443589.1"/>
    <property type="molecule type" value="Transcribed_RNA"/>
</dbReference>
<feature type="region of interest" description="Disordered" evidence="1">
    <location>
        <begin position="56"/>
        <end position="109"/>
    </location>
</feature>
<dbReference type="InterPro" id="IPR007062">
    <property type="entry name" value="PPI-2"/>
</dbReference>
<protein>
    <submittedName>
        <fullName evidence="2">Uncharacterized protein</fullName>
    </submittedName>
</protein>
<proteinExistence type="predicted"/>
<feature type="compositionally biased region" description="Low complexity" evidence="1">
    <location>
        <begin position="1"/>
        <end position="15"/>
    </location>
</feature>
<dbReference type="Pfam" id="PF04979">
    <property type="entry name" value="IPP-2"/>
    <property type="match status" value="1"/>
</dbReference>
<feature type="compositionally biased region" description="Basic and acidic residues" evidence="1">
    <location>
        <begin position="56"/>
        <end position="68"/>
    </location>
</feature>